<evidence type="ECO:0000313" key="1">
    <source>
        <dbReference type="EMBL" id="CAH1438439.1"/>
    </source>
</evidence>
<keyword evidence="2" id="KW-1185">Reference proteome</keyword>
<dbReference type="EMBL" id="CAKMRJ010004445">
    <property type="protein sequence ID" value="CAH1438439.1"/>
    <property type="molecule type" value="Genomic_DNA"/>
</dbReference>
<dbReference type="CDD" id="cd00590">
    <property type="entry name" value="RRM_SF"/>
    <property type="match status" value="1"/>
</dbReference>
<protein>
    <recommendedName>
        <fullName evidence="3">RRM domain-containing protein</fullName>
    </recommendedName>
</protein>
<name>A0AAU9NKM9_9ASTR</name>
<dbReference type="InterPro" id="IPR035979">
    <property type="entry name" value="RBD_domain_sf"/>
</dbReference>
<gene>
    <name evidence="1" type="ORF">LVIROSA_LOCUS24702</name>
</gene>
<accession>A0AAU9NKM9</accession>
<evidence type="ECO:0000313" key="2">
    <source>
        <dbReference type="Proteomes" id="UP001157418"/>
    </source>
</evidence>
<proteinExistence type="predicted"/>
<dbReference type="Proteomes" id="UP001157418">
    <property type="component" value="Unassembled WGS sequence"/>
</dbReference>
<evidence type="ECO:0008006" key="3">
    <source>
        <dbReference type="Google" id="ProtNLM"/>
    </source>
</evidence>
<dbReference type="GO" id="GO:0003676">
    <property type="term" value="F:nucleic acid binding"/>
    <property type="evidence" value="ECO:0007669"/>
    <property type="project" value="InterPro"/>
</dbReference>
<comment type="caution">
    <text evidence="1">The sequence shown here is derived from an EMBL/GenBank/DDBJ whole genome shotgun (WGS) entry which is preliminary data.</text>
</comment>
<dbReference type="Gene3D" id="3.30.70.330">
    <property type="match status" value="1"/>
</dbReference>
<dbReference type="SUPFAM" id="SSF54928">
    <property type="entry name" value="RNA-binding domain, RBD"/>
    <property type="match status" value="1"/>
</dbReference>
<dbReference type="InterPro" id="IPR012677">
    <property type="entry name" value="Nucleotide-bd_a/b_plait_sf"/>
</dbReference>
<reference evidence="1 2" key="1">
    <citation type="submission" date="2022-01" db="EMBL/GenBank/DDBJ databases">
        <authorList>
            <person name="Xiong W."/>
            <person name="Schranz E."/>
        </authorList>
    </citation>
    <scope>NUCLEOTIDE SEQUENCE [LARGE SCALE GENOMIC DNA]</scope>
</reference>
<dbReference type="AlphaFoldDB" id="A0AAU9NKM9"/>
<sequence length="172" mass="19689">MVGNEKSEKTKSMQYSIRSVDKLSVAYYVTNFPPDVDGKDIWKVCEKVWVVSDVYVALKLSKIGKRFAFVRFIKVLDEKTLELQLRDTWMGQYHLFVSLARFHRDDVNQANDRPRDHNEHNMGSMHAARKGSYANVVKGGVIGPLYFGKDMSTCSLQVGEIYNKISLQASLF</sequence>
<organism evidence="1 2">
    <name type="scientific">Lactuca virosa</name>
    <dbReference type="NCBI Taxonomy" id="75947"/>
    <lineage>
        <taxon>Eukaryota</taxon>
        <taxon>Viridiplantae</taxon>
        <taxon>Streptophyta</taxon>
        <taxon>Embryophyta</taxon>
        <taxon>Tracheophyta</taxon>
        <taxon>Spermatophyta</taxon>
        <taxon>Magnoliopsida</taxon>
        <taxon>eudicotyledons</taxon>
        <taxon>Gunneridae</taxon>
        <taxon>Pentapetalae</taxon>
        <taxon>asterids</taxon>
        <taxon>campanulids</taxon>
        <taxon>Asterales</taxon>
        <taxon>Asteraceae</taxon>
        <taxon>Cichorioideae</taxon>
        <taxon>Cichorieae</taxon>
        <taxon>Lactucinae</taxon>
        <taxon>Lactuca</taxon>
    </lineage>
</organism>